<reference evidence="4" key="1">
    <citation type="journal article" date="2019" name="Int. J. Syst. Evol. Microbiol.">
        <title>The Global Catalogue of Microorganisms (GCM) 10K type strain sequencing project: providing services to taxonomists for standard genome sequencing and annotation.</title>
        <authorList>
            <consortium name="The Broad Institute Genomics Platform"/>
            <consortium name="The Broad Institute Genome Sequencing Center for Infectious Disease"/>
            <person name="Wu L."/>
            <person name="Ma J."/>
        </authorList>
    </citation>
    <scope>NUCLEOTIDE SEQUENCE [LARGE SCALE GENOMIC DNA]</scope>
    <source>
        <strain evidence="4">CCM 8681</strain>
    </source>
</reference>
<keyword evidence="1" id="KW-0175">Coiled coil</keyword>
<dbReference type="PRINTS" id="PR01490">
    <property type="entry name" value="RTXTOXIND"/>
</dbReference>
<dbReference type="SUPFAM" id="SSF51230">
    <property type="entry name" value="Single hybrid motif"/>
    <property type="match status" value="1"/>
</dbReference>
<keyword evidence="2" id="KW-1133">Transmembrane helix</keyword>
<proteinExistence type="predicted"/>
<keyword evidence="2" id="KW-0472">Membrane</keyword>
<protein>
    <submittedName>
        <fullName evidence="3">Biotin attachment protein</fullName>
    </submittedName>
</protein>
<keyword evidence="2" id="KW-0812">Transmembrane</keyword>
<dbReference type="Proteomes" id="UP000624701">
    <property type="component" value="Unassembled WGS sequence"/>
</dbReference>
<sequence length="449" mass="50759">MLNISRNALNKEVDLSKFKSAKLVFNKDYYKLWRRFLAGFTIVGFIALFLPWTQNISGRGKVTTLTPDQRPQTIQSPIPGSIQQWFVREGDEVKKGDTIMKIAEIKSEYFDPNLVQRTQNQRDAKAFAVESYAGKVKAQDVRISALSSERRLKLEQAQNKIYQSQLKVQADSIDLEAAKTNLRIAQTKYDRAESLFKDGFTALKRVEDARVKLQETEAKRISQEAKLLASKNVVLNAKIEVSKLKAEYADKISKAQSEKFSAQSNQFDSEAQVQKLDSDVSNYSIRNGLLYITAPYDGFINTALRGGIGQTFKEGEELVGIIPTNVDLAVETFVEPIDLPLIHKGEKVRVQFDGWPAIVFSGWPNVSYGTYGAEVVAVERFISPNGKFRVLLKPDSEDHPWPKDIRAGSGAFTMALLDDVPIWFELWRQLNGFPPNYYQPIENTDAKKK</sequence>
<evidence type="ECO:0000256" key="1">
    <source>
        <dbReference type="SAM" id="Coils"/>
    </source>
</evidence>
<dbReference type="InterPro" id="IPR011053">
    <property type="entry name" value="Single_hybrid_motif"/>
</dbReference>
<comment type="caution">
    <text evidence="3">The sequence shown here is derived from an EMBL/GenBank/DDBJ whole genome shotgun (WGS) entry which is preliminary data.</text>
</comment>
<dbReference type="RefSeq" id="WP_188375213.1">
    <property type="nucleotide sequence ID" value="NZ_BMDQ01000004.1"/>
</dbReference>
<keyword evidence="4" id="KW-1185">Reference proteome</keyword>
<dbReference type="PANTHER" id="PTHR30386:SF18">
    <property type="entry name" value="INNER MEMBRANE PROTEIN YIAV-RELATED"/>
    <property type="match status" value="1"/>
</dbReference>
<dbReference type="Gene3D" id="2.40.50.100">
    <property type="match status" value="1"/>
</dbReference>
<dbReference type="InterPro" id="IPR050739">
    <property type="entry name" value="MFP"/>
</dbReference>
<evidence type="ECO:0000256" key="2">
    <source>
        <dbReference type="SAM" id="Phobius"/>
    </source>
</evidence>
<gene>
    <name evidence="3" type="ORF">GCM10011444_26150</name>
</gene>
<dbReference type="EMBL" id="BMDQ01000004">
    <property type="protein sequence ID" value="GGI58306.1"/>
    <property type="molecule type" value="Genomic_DNA"/>
</dbReference>
<feature type="coiled-coil region" evidence="1">
    <location>
        <begin position="175"/>
        <end position="226"/>
    </location>
</feature>
<dbReference type="PANTHER" id="PTHR30386">
    <property type="entry name" value="MEMBRANE FUSION SUBUNIT OF EMRAB-TOLC MULTIDRUG EFFLUX PUMP"/>
    <property type="match status" value="1"/>
</dbReference>
<organism evidence="3 4">
    <name type="scientific">Winogradskyella haliclonae</name>
    <dbReference type="NCBI Taxonomy" id="2048558"/>
    <lineage>
        <taxon>Bacteria</taxon>
        <taxon>Pseudomonadati</taxon>
        <taxon>Bacteroidota</taxon>
        <taxon>Flavobacteriia</taxon>
        <taxon>Flavobacteriales</taxon>
        <taxon>Flavobacteriaceae</taxon>
        <taxon>Winogradskyella</taxon>
    </lineage>
</organism>
<evidence type="ECO:0000313" key="3">
    <source>
        <dbReference type="EMBL" id="GGI58306.1"/>
    </source>
</evidence>
<evidence type="ECO:0000313" key="4">
    <source>
        <dbReference type="Proteomes" id="UP000624701"/>
    </source>
</evidence>
<name>A0ABQ2C279_9FLAO</name>
<accession>A0ABQ2C279</accession>
<feature type="transmembrane region" description="Helical" evidence="2">
    <location>
        <begin position="32"/>
        <end position="52"/>
    </location>
</feature>